<keyword evidence="2" id="KW-1185">Reference proteome</keyword>
<accession>A0A4Y7XAB6</accession>
<evidence type="ECO:0000313" key="1">
    <source>
        <dbReference type="EMBL" id="TEU23379.1"/>
    </source>
</evidence>
<dbReference type="RefSeq" id="WP_134245821.1">
    <property type="nucleotide sequence ID" value="NZ_SNTY01000085.1"/>
</dbReference>
<comment type="caution">
    <text evidence="1">The sequence shown here is derived from an EMBL/GenBank/DDBJ whole genome shotgun (WGS) entry which is preliminary data.</text>
</comment>
<sequence length="865" mass="98831">MYAPRPYGLFVDGGELTERDKTFISHQMRKLTNTIQTEEVTSYRHEYELPDGGYVIVQDMGGIFKAIARKKEKFESFEPDGFARLYVPMLFSGVITNARPRKPDQEKYGQGVGFKITEQCRNRLRNYNPKIERPAKQLELQRFIIKPNQITVPEFEPKDDNSNFITTQYVQQRPTWYSGAMVEVMQIVGGYGRQDFNELPNNDIERVRFLIPDKYIVDIADKLKGYRLPAYTGIPPIDGKYQYDYKFNSTNSISFDSSGKPWLLRIRPTGIYAMPLPIVPATTTPEFKQYVEEIGDDELLKILERFGGMPSGEGMPVGNDFEAWRRAGVIIKVCDTSDFYSGIAYTSACGWSFNLNGSEGFNTCYTFDNDGIIVGNAYAAKLELAAAANHGWLKTEWVFKNQTETTIVNNYLQSLFGLMDVPRQRELAIRYKIGRQNTEQILNRALANPTMDRKEILYWDNLELEPIAAHKGSVKKVSSGFLYHHGNPKFHPQIKFPSVEASACISFDFSPQGLYLSSSYIIRCDTIMYGYYAGNTLKVVKYFLDTRWHYAEVDSNFEEMMTVGQWQEVRQSGQSSLWGNFYTTDLDFRDSFAPTITTTTIKGEDKGFDSKPRFAQDFIFFRAGTVFRYRYYTHQTSITKTEGRNLSITACIPYMMRDALILGEARGTSGTEKTEGIALRAMRDPTSYRYWTNDFLFAFIGGLEKMTGLPTPKNGDPVWVEIENYEPSEYSDFADQGSWLPDLPYDITWLIHPVRNEWLGGGGAPKIQEYSHTTKTDGEKYGSLYFSVSENPYKINSKPPDNAYFLSSPSQYGDLFYRDGCRVGFGDSEYVNISESGNNNLRKSWGYSALVDHKSAHHFIGVINE</sequence>
<gene>
    <name evidence="1" type="ORF">E2B99_13775</name>
</gene>
<proteinExistence type="predicted"/>
<dbReference type="AlphaFoldDB" id="A0A4Y7XAB6"/>
<name>A0A4Y7XAB6_9GAMM</name>
<organism evidence="1 2">
    <name type="scientific">Alkanindiges illinoisensis</name>
    <dbReference type="NCBI Taxonomy" id="197183"/>
    <lineage>
        <taxon>Bacteria</taxon>
        <taxon>Pseudomonadati</taxon>
        <taxon>Pseudomonadota</taxon>
        <taxon>Gammaproteobacteria</taxon>
        <taxon>Moraxellales</taxon>
        <taxon>Moraxellaceae</taxon>
        <taxon>Alkanindiges</taxon>
    </lineage>
</organism>
<protein>
    <submittedName>
        <fullName evidence="1">Uncharacterized protein</fullName>
    </submittedName>
</protein>
<dbReference type="EMBL" id="SNTY01000085">
    <property type="protein sequence ID" value="TEU23379.1"/>
    <property type="molecule type" value="Genomic_DNA"/>
</dbReference>
<dbReference type="Proteomes" id="UP000297834">
    <property type="component" value="Unassembled WGS sequence"/>
</dbReference>
<reference evidence="1 2" key="1">
    <citation type="submission" date="2019-03" db="EMBL/GenBank/DDBJ databases">
        <title>Alkanindiges illinoisensis: a potential pathogenic isolated from ascites of a gastric cancer patient with abdominal metastasis.</title>
        <authorList>
            <person name="Hu X."/>
            <person name="Yang B."/>
            <person name="Yan X."/>
            <person name="Lin L."/>
            <person name="Zhao H."/>
            <person name="Zhou F."/>
            <person name="Su B."/>
            <person name="Chen J."/>
            <person name="Rui Y."/>
            <person name="Wang Q."/>
            <person name="Zheng L."/>
        </authorList>
    </citation>
    <scope>NUCLEOTIDE SEQUENCE [LARGE SCALE GENOMIC DNA]</scope>
    <source>
        <strain evidence="1 2">NFYY 23406</strain>
    </source>
</reference>
<evidence type="ECO:0000313" key="2">
    <source>
        <dbReference type="Proteomes" id="UP000297834"/>
    </source>
</evidence>
<dbReference type="OrthoDB" id="6665880at2"/>